<dbReference type="GeneID" id="61527816"/>
<dbReference type="Gene3D" id="3.20.20.80">
    <property type="entry name" value="Glycosidases"/>
    <property type="match status" value="1"/>
</dbReference>
<organism evidence="1 2">
    <name type="scientific">Ralstonia insidiosa</name>
    <dbReference type="NCBI Taxonomy" id="190721"/>
    <lineage>
        <taxon>Bacteria</taxon>
        <taxon>Pseudomonadati</taxon>
        <taxon>Pseudomonadota</taxon>
        <taxon>Betaproteobacteria</taxon>
        <taxon>Burkholderiales</taxon>
        <taxon>Burkholderiaceae</taxon>
        <taxon>Ralstonia</taxon>
    </lineage>
</organism>
<reference evidence="2" key="1">
    <citation type="submission" date="2016-06" db="EMBL/GenBank/DDBJ databases">
        <authorList>
            <person name="Xu Y."/>
            <person name="Nagy A."/>
            <person name="Yan X."/>
            <person name="Kim S.W."/>
            <person name="Haley B."/>
            <person name="Liu N.T."/>
            <person name="Nou X."/>
        </authorList>
    </citation>
    <scope>NUCLEOTIDE SEQUENCE [LARGE SCALE GENOMIC DNA]</scope>
    <source>
        <strain evidence="2">ATCC 49129</strain>
    </source>
</reference>
<dbReference type="SUPFAM" id="SSF51445">
    <property type="entry name" value="(Trans)glycosidases"/>
    <property type="match status" value="1"/>
</dbReference>
<dbReference type="AlphaFoldDB" id="A0A192A1F1"/>
<dbReference type="InterPro" id="IPR017853">
    <property type="entry name" value="GH"/>
</dbReference>
<dbReference type="Proteomes" id="UP000078572">
    <property type="component" value="Chromosome 1"/>
</dbReference>
<dbReference type="EMBL" id="CP016022">
    <property type="protein sequence ID" value="ANJ74127.1"/>
    <property type="molecule type" value="Genomic_DNA"/>
</dbReference>
<evidence type="ECO:0000313" key="1">
    <source>
        <dbReference type="EMBL" id="ANJ74127.1"/>
    </source>
</evidence>
<dbReference type="STRING" id="190721.ACS15_3688"/>
<dbReference type="RefSeq" id="WP_064805817.1">
    <property type="nucleotide sequence ID" value="NZ_CP016022.1"/>
</dbReference>
<proteinExistence type="predicted"/>
<keyword evidence="2" id="KW-1185">Reference proteome</keyword>
<accession>A0A192A1F1</accession>
<protein>
    <submittedName>
        <fullName evidence="1">Uncharacterized protein</fullName>
    </submittedName>
</protein>
<name>A0A192A1F1_9RALS</name>
<gene>
    <name evidence="1" type="ORF">A9Y76_17460</name>
</gene>
<sequence>MRSTLACGKHLFAALALTWVCAGAAASELRHFLYTGSDELASIEPLLQRPDIEGVQIVYSWKSLEPEPGRYDFSGIERDLAYLQQRKKQLFVQVQDRFFLPTARHIPSYLLTDPAYGGGLVRQSDDSEVNPGGSGWVAQQWNPALRQRFQALLTALAKQFDGRILGINLPETAIDIDRKRDKTRFSCDGYFNATLENMRFARQQFHQSAVVQYVNFWPCEWDNDHQYMSRTFATAAQEGIGLGGPDIVPWKKAQMKNAYPFFHQYKGKLPLVAMAVQEPTLRYVNPKTGKPFTRDQFVSFAQDYLGVDVMFWAVDSPWLRR</sequence>
<evidence type="ECO:0000313" key="2">
    <source>
        <dbReference type="Proteomes" id="UP000078572"/>
    </source>
</evidence>
<dbReference type="OrthoDB" id="4047605at2"/>